<feature type="modified residue" description="4-aspartylphosphate" evidence="3">
    <location>
        <position position="54"/>
    </location>
</feature>
<protein>
    <recommendedName>
        <fullName evidence="1">diguanylate cyclase</fullName>
        <ecNumber evidence="1">2.7.7.65</ecNumber>
    </recommendedName>
</protein>
<dbReference type="NCBIfam" id="TIGR00254">
    <property type="entry name" value="GGDEF"/>
    <property type="match status" value="1"/>
</dbReference>
<evidence type="ECO:0000259" key="5">
    <source>
        <dbReference type="PROSITE" id="PS50110"/>
    </source>
</evidence>
<feature type="modified residue" description="4-aspartylphosphate" evidence="3">
    <location>
        <position position="447"/>
    </location>
</feature>
<evidence type="ECO:0000256" key="1">
    <source>
        <dbReference type="ARBA" id="ARBA00012528"/>
    </source>
</evidence>
<dbReference type="EC" id="2.7.7.65" evidence="1"/>
<feature type="compositionally biased region" description="Low complexity" evidence="4">
    <location>
        <begin position="244"/>
        <end position="255"/>
    </location>
</feature>
<evidence type="ECO:0000256" key="3">
    <source>
        <dbReference type="PROSITE-ProRule" id="PRU00169"/>
    </source>
</evidence>
<dbReference type="Pfam" id="PF00990">
    <property type="entry name" value="GGDEF"/>
    <property type="match status" value="1"/>
</dbReference>
<dbReference type="Gene3D" id="3.40.50.2300">
    <property type="match status" value="3"/>
</dbReference>
<feature type="domain" description="Response regulatory" evidence="5">
    <location>
        <begin position="272"/>
        <end position="389"/>
    </location>
</feature>
<dbReference type="SUPFAM" id="SSF47226">
    <property type="entry name" value="Histidine-containing phosphotransfer domain, HPT domain"/>
    <property type="match status" value="1"/>
</dbReference>
<feature type="domain" description="Response regulatory" evidence="5">
    <location>
        <begin position="5"/>
        <end position="121"/>
    </location>
</feature>
<dbReference type="CDD" id="cd01949">
    <property type="entry name" value="GGDEF"/>
    <property type="match status" value="1"/>
</dbReference>
<dbReference type="SUPFAM" id="SSF55073">
    <property type="entry name" value="Nucleotide cyclase"/>
    <property type="match status" value="1"/>
</dbReference>
<feature type="domain" description="GGDEF" evidence="6">
    <location>
        <begin position="554"/>
        <end position="685"/>
    </location>
</feature>
<feature type="domain" description="Response regulatory" evidence="5">
    <location>
        <begin position="398"/>
        <end position="514"/>
    </location>
</feature>
<dbReference type="InterPro" id="IPR001789">
    <property type="entry name" value="Sig_transdc_resp-reg_receiver"/>
</dbReference>
<comment type="catalytic activity">
    <reaction evidence="2">
        <text>2 GTP = 3',3'-c-di-GMP + 2 diphosphate</text>
        <dbReference type="Rhea" id="RHEA:24898"/>
        <dbReference type="ChEBI" id="CHEBI:33019"/>
        <dbReference type="ChEBI" id="CHEBI:37565"/>
        <dbReference type="ChEBI" id="CHEBI:58805"/>
        <dbReference type="EC" id="2.7.7.65"/>
    </reaction>
</comment>
<dbReference type="EMBL" id="JAXIVS010000014">
    <property type="protein sequence ID" value="MDY7231379.1"/>
    <property type="molecule type" value="Genomic_DNA"/>
</dbReference>
<dbReference type="Gene3D" id="1.20.120.160">
    <property type="entry name" value="HPT domain"/>
    <property type="match status" value="1"/>
</dbReference>
<dbReference type="PROSITE" id="PS50110">
    <property type="entry name" value="RESPONSE_REGULATORY"/>
    <property type="match status" value="3"/>
</dbReference>
<feature type="region of interest" description="Disordered" evidence="4">
    <location>
        <begin position="244"/>
        <end position="266"/>
    </location>
</feature>
<dbReference type="PROSITE" id="PS50887">
    <property type="entry name" value="GGDEF"/>
    <property type="match status" value="1"/>
</dbReference>
<evidence type="ECO:0000256" key="4">
    <source>
        <dbReference type="SAM" id="MobiDB-lite"/>
    </source>
</evidence>
<dbReference type="InterPro" id="IPR011006">
    <property type="entry name" value="CheY-like_superfamily"/>
</dbReference>
<proteinExistence type="predicted"/>
<dbReference type="InterPro" id="IPR008207">
    <property type="entry name" value="Sig_transdc_His_kin_Hpt_dom"/>
</dbReference>
<dbReference type="RefSeq" id="WP_321550089.1">
    <property type="nucleotide sequence ID" value="NZ_JAXIVS010000014.1"/>
</dbReference>
<dbReference type="PANTHER" id="PTHR45138">
    <property type="entry name" value="REGULATORY COMPONENTS OF SENSORY TRANSDUCTION SYSTEM"/>
    <property type="match status" value="1"/>
</dbReference>
<gene>
    <name evidence="7" type="ORF">SYV04_33620</name>
</gene>
<comment type="caution">
    <text evidence="3">Lacks conserved residue(s) required for the propagation of feature annotation.</text>
</comment>
<dbReference type="CDD" id="cd00156">
    <property type="entry name" value="REC"/>
    <property type="match status" value="1"/>
</dbReference>
<comment type="caution">
    <text evidence="7">The sequence shown here is derived from an EMBL/GenBank/DDBJ whole genome shotgun (WGS) entry which is preliminary data.</text>
</comment>
<accession>A0ABU5HD37</accession>
<organism evidence="7 8">
    <name type="scientific">Hyalangium rubrum</name>
    <dbReference type="NCBI Taxonomy" id="3103134"/>
    <lineage>
        <taxon>Bacteria</taxon>
        <taxon>Pseudomonadati</taxon>
        <taxon>Myxococcota</taxon>
        <taxon>Myxococcia</taxon>
        <taxon>Myxococcales</taxon>
        <taxon>Cystobacterineae</taxon>
        <taxon>Archangiaceae</taxon>
        <taxon>Hyalangium</taxon>
    </lineage>
</organism>
<dbReference type="PANTHER" id="PTHR45138:SF9">
    <property type="entry name" value="DIGUANYLATE CYCLASE DGCM-RELATED"/>
    <property type="match status" value="1"/>
</dbReference>
<reference evidence="7 8" key="1">
    <citation type="submission" date="2023-12" db="EMBL/GenBank/DDBJ databases">
        <title>the genome sequence of Hyalangium sp. s54d21.</title>
        <authorList>
            <person name="Zhang X."/>
        </authorList>
    </citation>
    <scope>NUCLEOTIDE SEQUENCE [LARGE SCALE GENOMIC DNA]</scope>
    <source>
        <strain evidence="8">s54d21</strain>
    </source>
</reference>
<dbReference type="Proteomes" id="UP001291309">
    <property type="component" value="Unassembled WGS sequence"/>
</dbReference>
<name>A0ABU5HD37_9BACT</name>
<evidence type="ECO:0000256" key="2">
    <source>
        <dbReference type="ARBA" id="ARBA00034247"/>
    </source>
</evidence>
<evidence type="ECO:0000313" key="7">
    <source>
        <dbReference type="EMBL" id="MDY7231379.1"/>
    </source>
</evidence>
<dbReference type="SUPFAM" id="SSF52172">
    <property type="entry name" value="CheY-like"/>
    <property type="match status" value="3"/>
</dbReference>
<dbReference type="InterPro" id="IPR000160">
    <property type="entry name" value="GGDEF_dom"/>
</dbReference>
<dbReference type="InterPro" id="IPR043128">
    <property type="entry name" value="Rev_trsase/Diguanyl_cyclase"/>
</dbReference>
<dbReference type="InterPro" id="IPR050469">
    <property type="entry name" value="Diguanylate_Cyclase"/>
</dbReference>
<dbReference type="InterPro" id="IPR029787">
    <property type="entry name" value="Nucleotide_cyclase"/>
</dbReference>
<dbReference type="SMART" id="SM00448">
    <property type="entry name" value="REC"/>
    <property type="match status" value="3"/>
</dbReference>
<dbReference type="Pfam" id="PF01627">
    <property type="entry name" value="Hpt"/>
    <property type="match status" value="1"/>
</dbReference>
<dbReference type="Pfam" id="PF00072">
    <property type="entry name" value="Response_reg"/>
    <property type="match status" value="3"/>
</dbReference>
<dbReference type="InterPro" id="IPR036641">
    <property type="entry name" value="HPT_dom_sf"/>
</dbReference>
<keyword evidence="3" id="KW-0597">Phosphoprotein</keyword>
<sequence length="685" mass="74634">MSGGRVLFLEQDGQLQVLVPAYLRERGYQVESARSVQEARSVLARTAVDAAVVDGLLPGTVGMDFVQELRQARPALPILFASGFWKDVKVREQRLKQLRVTRILQKPYTVQELFVWVEQALAMPKPLLPVPAPPPATGVPADLAAELAALNAEYGRQLEPRLATVKAQVEQARGGSREALEAAYNGVHKLHGSAGSFGFASVGVAAGRVEAQLKPVRAGASPDWSAIEAALRELLAVGASAVAPPAPAQEPAGTPESGGAAESASTVSAPGTVLLLDEDAEWLAEVERMGQAQGVRVVVALGVEEALERTRAQWLDGALLHVHLGEPEGGFAAASRLRSEEALSSLPLAFFSADGDFAHRVAAAHAGGSLYLPRPFSPVDFTGAVERLVAARRPERSRVLVVDDNPESLRGLRQALSGQQVEVLCLEDPYRLVEALAEHRPDLLLLDVELPGPSGFDLCRIARSMPEWQQLPILLLTSRQGTEFRVAALEAGADDYLAKPVLKEELVARMRSRLERVRLSRERSERDALTGLLLRRPFVDSVRTRLSEAERQHRPLALCFLDVDHFKRVNDTYGHLAGDRVLARLGRLLATRFRREDVRGRWGGEEFVVALMGETAESARDILARTAVELARMEFEGERGERFHVAFSAGISEAPREGATVEALLKEADTRLYRAKANGRNRIEV</sequence>
<keyword evidence="8" id="KW-1185">Reference proteome</keyword>
<dbReference type="SMART" id="SM00267">
    <property type="entry name" value="GGDEF"/>
    <property type="match status" value="1"/>
</dbReference>
<dbReference type="Gene3D" id="3.30.70.270">
    <property type="match status" value="1"/>
</dbReference>
<evidence type="ECO:0000259" key="6">
    <source>
        <dbReference type="PROSITE" id="PS50887"/>
    </source>
</evidence>
<evidence type="ECO:0000313" key="8">
    <source>
        <dbReference type="Proteomes" id="UP001291309"/>
    </source>
</evidence>